<dbReference type="AlphaFoldDB" id="A0A4Z0YSD7"/>
<evidence type="ECO:0000313" key="2">
    <source>
        <dbReference type="EMBL" id="TGJ79382.1"/>
    </source>
</evidence>
<organism evidence="2 3">
    <name type="scientific">Xylaria hypoxylon</name>
    <dbReference type="NCBI Taxonomy" id="37992"/>
    <lineage>
        <taxon>Eukaryota</taxon>
        <taxon>Fungi</taxon>
        <taxon>Dikarya</taxon>
        <taxon>Ascomycota</taxon>
        <taxon>Pezizomycotina</taxon>
        <taxon>Sordariomycetes</taxon>
        <taxon>Xylariomycetidae</taxon>
        <taxon>Xylariales</taxon>
        <taxon>Xylariaceae</taxon>
        <taxon>Xylaria</taxon>
    </lineage>
</organism>
<name>A0A4Z0YSD7_9PEZI</name>
<reference evidence="2 3" key="1">
    <citation type="submission" date="2019-03" db="EMBL/GenBank/DDBJ databases">
        <title>Draft genome sequence of Xylaria hypoxylon DSM 108379, a ubiquitous saprotrophic-parasitic fungi on hardwood.</title>
        <authorList>
            <person name="Buettner E."/>
            <person name="Leonhardt S."/>
            <person name="Gebauer A.M."/>
            <person name="Liers C."/>
            <person name="Hofrichter M."/>
            <person name="Kellner H."/>
        </authorList>
    </citation>
    <scope>NUCLEOTIDE SEQUENCE [LARGE SCALE GENOMIC DNA]</scope>
    <source>
        <strain evidence="2 3">DSM 108379</strain>
    </source>
</reference>
<feature type="compositionally biased region" description="Low complexity" evidence="1">
    <location>
        <begin position="102"/>
        <end position="116"/>
    </location>
</feature>
<keyword evidence="3" id="KW-1185">Reference proteome</keyword>
<sequence length="192" mass="22226">MSTIYSVPREKRYGKYKKVLYLEPPFDGAVTVKRRVTTIVPPPQPPPPRPAPVLVLPRPEPVHVHVPNVIDVAPPVHFPEPQVEPDSPIDVIAVDIEPSEAGSTKSSRTSKSYKSSRSGKRHSHSRDREVYIERERVVPVPVRVPVPYPVQAEPQYDTFRYIEAPRRYEPRHQSPDREIIIEDHRRRRYIRD</sequence>
<evidence type="ECO:0000313" key="3">
    <source>
        <dbReference type="Proteomes" id="UP000297716"/>
    </source>
</evidence>
<dbReference type="EMBL" id="SKBN01000292">
    <property type="protein sequence ID" value="TGJ79382.1"/>
    <property type="molecule type" value="Genomic_DNA"/>
</dbReference>
<dbReference type="OrthoDB" id="4928090at2759"/>
<dbReference type="STRING" id="37992.A0A4Z0YSD7"/>
<gene>
    <name evidence="2" type="ORF">E0Z10_g9383</name>
</gene>
<evidence type="ECO:0000256" key="1">
    <source>
        <dbReference type="SAM" id="MobiDB-lite"/>
    </source>
</evidence>
<comment type="caution">
    <text evidence="2">The sequence shown here is derived from an EMBL/GenBank/DDBJ whole genome shotgun (WGS) entry which is preliminary data.</text>
</comment>
<dbReference type="Proteomes" id="UP000297716">
    <property type="component" value="Unassembled WGS sequence"/>
</dbReference>
<accession>A0A4Z0YSD7</accession>
<protein>
    <submittedName>
        <fullName evidence="2">Uncharacterized protein</fullName>
    </submittedName>
</protein>
<feature type="region of interest" description="Disordered" evidence="1">
    <location>
        <begin position="95"/>
        <end position="130"/>
    </location>
</feature>
<proteinExistence type="predicted"/>